<evidence type="ECO:0000313" key="2">
    <source>
        <dbReference type="Proteomes" id="UP001169862"/>
    </source>
</evidence>
<sequence length="51" mass="5685">MMAKSLNELRKKTKPEVQLAARAKAVDILAEINLAEKRKARGLPDQPKSVK</sequence>
<dbReference type="AlphaFoldDB" id="A0AAW7XGW3"/>
<gene>
    <name evidence="1" type="ORF">Q4490_02925</name>
</gene>
<dbReference type="Proteomes" id="UP001169862">
    <property type="component" value="Unassembled WGS sequence"/>
</dbReference>
<name>A0AAW7XGW3_9GAMM</name>
<protein>
    <submittedName>
        <fullName evidence="1">Uncharacterized protein</fullName>
    </submittedName>
</protein>
<comment type="caution">
    <text evidence="1">The sequence shown here is derived from an EMBL/GenBank/DDBJ whole genome shotgun (WGS) entry which is preliminary data.</text>
</comment>
<organism evidence="1 2">
    <name type="scientific">Neptunomonas phycophila</name>
    <dbReference type="NCBI Taxonomy" id="1572645"/>
    <lineage>
        <taxon>Bacteria</taxon>
        <taxon>Pseudomonadati</taxon>
        <taxon>Pseudomonadota</taxon>
        <taxon>Gammaproteobacteria</taxon>
        <taxon>Oceanospirillales</taxon>
        <taxon>Oceanospirillaceae</taxon>
        <taxon>Neptunomonas</taxon>
    </lineage>
</organism>
<reference evidence="1" key="1">
    <citation type="submission" date="2023-07" db="EMBL/GenBank/DDBJ databases">
        <title>Genome content predicts the carbon catabolic preferences of heterotrophic bacteria.</title>
        <authorList>
            <person name="Gralka M."/>
        </authorList>
    </citation>
    <scope>NUCLEOTIDE SEQUENCE</scope>
    <source>
        <strain evidence="1">I2M16</strain>
    </source>
</reference>
<proteinExistence type="predicted"/>
<accession>A0AAW7XGW3</accession>
<dbReference type="RefSeq" id="WP_303548543.1">
    <property type="nucleotide sequence ID" value="NZ_JAUOPG010000002.1"/>
</dbReference>
<dbReference type="EMBL" id="JAUOPG010000002">
    <property type="protein sequence ID" value="MDO6452509.1"/>
    <property type="molecule type" value="Genomic_DNA"/>
</dbReference>
<evidence type="ECO:0000313" key="1">
    <source>
        <dbReference type="EMBL" id="MDO6452509.1"/>
    </source>
</evidence>